<accession>A0AAW0X6V0</accession>
<gene>
    <name evidence="1" type="ORF">OTU49_005212</name>
</gene>
<evidence type="ECO:0008006" key="3">
    <source>
        <dbReference type="Google" id="ProtNLM"/>
    </source>
</evidence>
<organism evidence="1 2">
    <name type="scientific">Cherax quadricarinatus</name>
    <name type="common">Australian red claw crayfish</name>
    <dbReference type="NCBI Taxonomy" id="27406"/>
    <lineage>
        <taxon>Eukaryota</taxon>
        <taxon>Metazoa</taxon>
        <taxon>Ecdysozoa</taxon>
        <taxon>Arthropoda</taxon>
        <taxon>Crustacea</taxon>
        <taxon>Multicrustacea</taxon>
        <taxon>Malacostraca</taxon>
        <taxon>Eumalacostraca</taxon>
        <taxon>Eucarida</taxon>
        <taxon>Decapoda</taxon>
        <taxon>Pleocyemata</taxon>
        <taxon>Astacidea</taxon>
        <taxon>Parastacoidea</taxon>
        <taxon>Parastacidae</taxon>
        <taxon>Cherax</taxon>
    </lineage>
</organism>
<comment type="caution">
    <text evidence="1">The sequence shown here is derived from an EMBL/GenBank/DDBJ whole genome shotgun (WGS) entry which is preliminary data.</text>
</comment>
<protein>
    <recommendedName>
        <fullName evidence="3">Secreted protein</fullName>
    </recommendedName>
</protein>
<reference evidence="1 2" key="1">
    <citation type="journal article" date="2024" name="BMC Genomics">
        <title>Genome assembly of redclaw crayfish (Cherax quadricarinatus) provides insights into its immune adaptation and hypoxia tolerance.</title>
        <authorList>
            <person name="Liu Z."/>
            <person name="Zheng J."/>
            <person name="Li H."/>
            <person name="Fang K."/>
            <person name="Wang S."/>
            <person name="He J."/>
            <person name="Zhou D."/>
            <person name="Weng S."/>
            <person name="Chi M."/>
            <person name="Gu Z."/>
            <person name="He J."/>
            <person name="Li F."/>
            <person name="Wang M."/>
        </authorList>
    </citation>
    <scope>NUCLEOTIDE SEQUENCE [LARGE SCALE GENOMIC DNA]</scope>
    <source>
        <strain evidence="1">ZL_2023a</strain>
    </source>
</reference>
<evidence type="ECO:0000313" key="2">
    <source>
        <dbReference type="Proteomes" id="UP001445076"/>
    </source>
</evidence>
<evidence type="ECO:0000313" key="1">
    <source>
        <dbReference type="EMBL" id="KAK8736059.1"/>
    </source>
</evidence>
<keyword evidence="2" id="KW-1185">Reference proteome</keyword>
<dbReference type="EMBL" id="JARKIK010000045">
    <property type="protein sequence ID" value="KAK8736059.1"/>
    <property type="molecule type" value="Genomic_DNA"/>
</dbReference>
<dbReference type="Proteomes" id="UP001445076">
    <property type="component" value="Unassembled WGS sequence"/>
</dbReference>
<feature type="non-terminal residue" evidence="1">
    <location>
        <position position="1"/>
    </location>
</feature>
<sequence length="118" mass="12480">FLLLLPAVSCLQMLSPTGFCCFFLASAAAAAWCFLLLPPTSSCLLLLPPVGSCDFLPSVNASGYFSLPPSALPCVYCPSLPTSSSLALTKTHEATAAYNSLSLPKTLVQLQYVFKNAR</sequence>
<dbReference type="AlphaFoldDB" id="A0AAW0X6V0"/>
<proteinExistence type="predicted"/>
<name>A0AAW0X6V0_CHEQU</name>